<gene>
    <name evidence="1" type="ORF">Aau02nite_86850</name>
</gene>
<name>A0A919SZ42_9ACTN</name>
<dbReference type="Proteomes" id="UP000681340">
    <property type="component" value="Unassembled WGS sequence"/>
</dbReference>
<dbReference type="EMBL" id="BOQL01000084">
    <property type="protein sequence ID" value="GIM79668.1"/>
    <property type="molecule type" value="Genomic_DNA"/>
</dbReference>
<proteinExistence type="predicted"/>
<evidence type="ECO:0000313" key="2">
    <source>
        <dbReference type="Proteomes" id="UP000681340"/>
    </source>
</evidence>
<sequence>METSITTTLMPISALVAVPARPATLPPKAVRTGRCVRLPWATHSGHWWPTEASFMQSGQIGRSQRVQRT</sequence>
<organism evidence="1 2">
    <name type="scientific">Actinoplanes auranticolor</name>
    <dbReference type="NCBI Taxonomy" id="47988"/>
    <lineage>
        <taxon>Bacteria</taxon>
        <taxon>Bacillati</taxon>
        <taxon>Actinomycetota</taxon>
        <taxon>Actinomycetes</taxon>
        <taxon>Micromonosporales</taxon>
        <taxon>Micromonosporaceae</taxon>
        <taxon>Actinoplanes</taxon>
    </lineage>
</organism>
<dbReference type="AlphaFoldDB" id="A0A919SZ42"/>
<keyword evidence="2" id="KW-1185">Reference proteome</keyword>
<reference evidence="1" key="1">
    <citation type="submission" date="2021-03" db="EMBL/GenBank/DDBJ databases">
        <title>Whole genome shotgun sequence of Actinoplanes auranticolor NBRC 12245.</title>
        <authorList>
            <person name="Komaki H."/>
            <person name="Tamura T."/>
        </authorList>
    </citation>
    <scope>NUCLEOTIDE SEQUENCE</scope>
    <source>
        <strain evidence="1">NBRC 12245</strain>
    </source>
</reference>
<evidence type="ECO:0000313" key="1">
    <source>
        <dbReference type="EMBL" id="GIM79668.1"/>
    </source>
</evidence>
<comment type="caution">
    <text evidence="1">The sequence shown here is derived from an EMBL/GenBank/DDBJ whole genome shotgun (WGS) entry which is preliminary data.</text>
</comment>
<protein>
    <submittedName>
        <fullName evidence="1">Uncharacterized protein</fullName>
    </submittedName>
</protein>
<accession>A0A919SZ42</accession>